<sequence>MMEFILSSLDMASVSVNIIKMPLSGVIWLLFFFLLLAFQIFLIGWTCNEIMIQSEGVADALFESKWYLLNKEAKQLTQIMIARARRPLTMTIGRFGPMTTNSALLVIKAAYSYVSIMRN</sequence>
<protein>
    <submittedName>
        <fullName evidence="11">Uncharacterized protein</fullName>
    </submittedName>
</protein>
<reference evidence="11" key="1">
    <citation type="submission" date="2022-01" db="EMBL/GenBank/DDBJ databases">
        <authorList>
            <person name="King R."/>
        </authorList>
    </citation>
    <scope>NUCLEOTIDE SEQUENCE</scope>
</reference>
<evidence type="ECO:0000256" key="4">
    <source>
        <dbReference type="ARBA" id="ARBA00022692"/>
    </source>
</evidence>
<dbReference type="PANTHER" id="PTHR21137:SF35">
    <property type="entry name" value="ODORANT RECEPTOR 19A-RELATED"/>
    <property type="match status" value="1"/>
</dbReference>
<evidence type="ECO:0000313" key="11">
    <source>
        <dbReference type="EMBL" id="CAG9772714.1"/>
    </source>
</evidence>
<dbReference type="InterPro" id="IPR004117">
    <property type="entry name" value="7tm6_olfct_rcpt"/>
</dbReference>
<evidence type="ECO:0000256" key="3">
    <source>
        <dbReference type="ARBA" id="ARBA00022606"/>
    </source>
</evidence>
<keyword evidence="8" id="KW-0675">Receptor</keyword>
<evidence type="ECO:0000313" key="12">
    <source>
        <dbReference type="Proteomes" id="UP001152799"/>
    </source>
</evidence>
<keyword evidence="7 10" id="KW-0472">Membrane</keyword>
<comment type="subcellular location">
    <subcellularLocation>
        <location evidence="1">Cell membrane</location>
        <topology evidence="1">Multi-pass membrane protein</topology>
    </subcellularLocation>
</comment>
<evidence type="ECO:0000256" key="10">
    <source>
        <dbReference type="SAM" id="Phobius"/>
    </source>
</evidence>
<dbReference type="PANTHER" id="PTHR21137">
    <property type="entry name" value="ODORANT RECEPTOR"/>
    <property type="match status" value="1"/>
</dbReference>
<dbReference type="GO" id="GO:0007165">
    <property type="term" value="P:signal transduction"/>
    <property type="evidence" value="ECO:0007669"/>
    <property type="project" value="UniProtKB-KW"/>
</dbReference>
<dbReference type="GO" id="GO:0005549">
    <property type="term" value="F:odorant binding"/>
    <property type="evidence" value="ECO:0007669"/>
    <property type="project" value="InterPro"/>
</dbReference>
<dbReference type="Proteomes" id="UP001152799">
    <property type="component" value="Chromosome 8"/>
</dbReference>
<dbReference type="GO" id="GO:0004984">
    <property type="term" value="F:olfactory receptor activity"/>
    <property type="evidence" value="ECO:0007669"/>
    <property type="project" value="InterPro"/>
</dbReference>
<keyword evidence="6 10" id="KW-1133">Transmembrane helix</keyword>
<evidence type="ECO:0000256" key="9">
    <source>
        <dbReference type="ARBA" id="ARBA00023224"/>
    </source>
</evidence>
<dbReference type="GO" id="GO:0005886">
    <property type="term" value="C:plasma membrane"/>
    <property type="evidence" value="ECO:0007669"/>
    <property type="project" value="UniProtKB-SubCell"/>
</dbReference>
<dbReference type="Pfam" id="PF02949">
    <property type="entry name" value="7tm_6"/>
    <property type="match status" value="1"/>
</dbReference>
<gene>
    <name evidence="11" type="ORF">CEUTPL_LOCUS13120</name>
</gene>
<dbReference type="OrthoDB" id="7677057at2759"/>
<dbReference type="EMBL" id="OU892284">
    <property type="protein sequence ID" value="CAG9772714.1"/>
    <property type="molecule type" value="Genomic_DNA"/>
</dbReference>
<keyword evidence="4 10" id="KW-0812">Transmembrane</keyword>
<keyword evidence="12" id="KW-1185">Reference proteome</keyword>
<keyword evidence="9" id="KW-0807">Transducer</keyword>
<keyword evidence="2" id="KW-1003">Cell membrane</keyword>
<evidence type="ECO:0000256" key="7">
    <source>
        <dbReference type="ARBA" id="ARBA00023136"/>
    </source>
</evidence>
<keyword evidence="5" id="KW-0552">Olfaction</keyword>
<dbReference type="AlphaFoldDB" id="A0A9N9N0Z4"/>
<feature type="transmembrane region" description="Helical" evidence="10">
    <location>
        <begin position="21"/>
        <end position="45"/>
    </location>
</feature>
<proteinExistence type="predicted"/>
<evidence type="ECO:0000256" key="1">
    <source>
        <dbReference type="ARBA" id="ARBA00004651"/>
    </source>
</evidence>
<accession>A0A9N9N0Z4</accession>
<organism evidence="11 12">
    <name type="scientific">Ceutorhynchus assimilis</name>
    <name type="common">cabbage seed weevil</name>
    <dbReference type="NCBI Taxonomy" id="467358"/>
    <lineage>
        <taxon>Eukaryota</taxon>
        <taxon>Metazoa</taxon>
        <taxon>Ecdysozoa</taxon>
        <taxon>Arthropoda</taxon>
        <taxon>Hexapoda</taxon>
        <taxon>Insecta</taxon>
        <taxon>Pterygota</taxon>
        <taxon>Neoptera</taxon>
        <taxon>Endopterygota</taxon>
        <taxon>Coleoptera</taxon>
        <taxon>Polyphaga</taxon>
        <taxon>Cucujiformia</taxon>
        <taxon>Curculionidae</taxon>
        <taxon>Ceutorhynchinae</taxon>
        <taxon>Ceutorhynchus</taxon>
    </lineage>
</organism>
<keyword evidence="3" id="KW-0716">Sensory transduction</keyword>
<evidence type="ECO:0000256" key="6">
    <source>
        <dbReference type="ARBA" id="ARBA00022989"/>
    </source>
</evidence>
<evidence type="ECO:0000256" key="8">
    <source>
        <dbReference type="ARBA" id="ARBA00023170"/>
    </source>
</evidence>
<name>A0A9N9N0Z4_9CUCU</name>
<evidence type="ECO:0000256" key="2">
    <source>
        <dbReference type="ARBA" id="ARBA00022475"/>
    </source>
</evidence>
<evidence type="ECO:0000256" key="5">
    <source>
        <dbReference type="ARBA" id="ARBA00022725"/>
    </source>
</evidence>